<dbReference type="AlphaFoldDB" id="A0A392RIB9"/>
<comment type="caution">
    <text evidence="2">The sequence shown here is derived from an EMBL/GenBank/DDBJ whole genome shotgun (WGS) entry which is preliminary data.</text>
</comment>
<feature type="region of interest" description="Disordered" evidence="1">
    <location>
        <begin position="1"/>
        <end position="23"/>
    </location>
</feature>
<evidence type="ECO:0000313" key="3">
    <source>
        <dbReference type="Proteomes" id="UP000265520"/>
    </source>
</evidence>
<reference evidence="2 3" key="1">
    <citation type="journal article" date="2018" name="Front. Plant Sci.">
        <title>Red Clover (Trifolium pratense) and Zigzag Clover (T. medium) - A Picture of Genomic Similarities and Differences.</title>
        <authorList>
            <person name="Dluhosova J."/>
            <person name="Istvanek J."/>
            <person name="Nedelnik J."/>
            <person name="Repkova J."/>
        </authorList>
    </citation>
    <scope>NUCLEOTIDE SEQUENCE [LARGE SCALE GENOMIC DNA]</scope>
    <source>
        <strain evidence="3">cv. 10/8</strain>
        <tissue evidence="2">Leaf</tissue>
    </source>
</reference>
<sequence>MTVLSHQAKLEEWRSSSGMSGLPSTSCSITVLLLLRILGRFGGRNQECGG</sequence>
<keyword evidence="3" id="KW-1185">Reference proteome</keyword>
<dbReference type="Proteomes" id="UP000265520">
    <property type="component" value="Unassembled WGS sequence"/>
</dbReference>
<evidence type="ECO:0000256" key="1">
    <source>
        <dbReference type="SAM" id="MobiDB-lite"/>
    </source>
</evidence>
<name>A0A392RIB9_9FABA</name>
<dbReference type="EMBL" id="LXQA010227046">
    <property type="protein sequence ID" value="MCI35784.1"/>
    <property type="molecule type" value="Genomic_DNA"/>
</dbReference>
<proteinExistence type="predicted"/>
<accession>A0A392RIB9</accession>
<protein>
    <submittedName>
        <fullName evidence="2">Uncharacterized protein</fullName>
    </submittedName>
</protein>
<organism evidence="2 3">
    <name type="scientific">Trifolium medium</name>
    <dbReference type="NCBI Taxonomy" id="97028"/>
    <lineage>
        <taxon>Eukaryota</taxon>
        <taxon>Viridiplantae</taxon>
        <taxon>Streptophyta</taxon>
        <taxon>Embryophyta</taxon>
        <taxon>Tracheophyta</taxon>
        <taxon>Spermatophyta</taxon>
        <taxon>Magnoliopsida</taxon>
        <taxon>eudicotyledons</taxon>
        <taxon>Gunneridae</taxon>
        <taxon>Pentapetalae</taxon>
        <taxon>rosids</taxon>
        <taxon>fabids</taxon>
        <taxon>Fabales</taxon>
        <taxon>Fabaceae</taxon>
        <taxon>Papilionoideae</taxon>
        <taxon>50 kb inversion clade</taxon>
        <taxon>NPAAA clade</taxon>
        <taxon>Hologalegina</taxon>
        <taxon>IRL clade</taxon>
        <taxon>Trifolieae</taxon>
        <taxon>Trifolium</taxon>
    </lineage>
</organism>
<evidence type="ECO:0000313" key="2">
    <source>
        <dbReference type="EMBL" id="MCI35784.1"/>
    </source>
</evidence>